<feature type="compositionally biased region" description="Polar residues" evidence="6">
    <location>
        <begin position="1"/>
        <end position="27"/>
    </location>
</feature>
<organism evidence="7 8">
    <name type="scientific">Lignipirellula cremea</name>
    <dbReference type="NCBI Taxonomy" id="2528010"/>
    <lineage>
        <taxon>Bacteria</taxon>
        <taxon>Pseudomonadati</taxon>
        <taxon>Planctomycetota</taxon>
        <taxon>Planctomycetia</taxon>
        <taxon>Pirellulales</taxon>
        <taxon>Pirellulaceae</taxon>
        <taxon>Lignipirellula</taxon>
    </lineage>
</organism>
<evidence type="ECO:0000256" key="6">
    <source>
        <dbReference type="SAM" id="MobiDB-lite"/>
    </source>
</evidence>
<name>A0A518DR38_9BACT</name>
<protein>
    <submittedName>
        <fullName evidence="7">All-trans-nonaprenyl-diphosphate synthase (Geranyl-diphosphate specific)</fullName>
        <ecNumber evidence="7">2.5.1.84</ecNumber>
    </submittedName>
</protein>
<evidence type="ECO:0000256" key="5">
    <source>
        <dbReference type="ARBA" id="ARBA00022842"/>
    </source>
</evidence>
<comment type="cofactor">
    <cofactor evidence="1">
        <name>Mg(2+)</name>
        <dbReference type="ChEBI" id="CHEBI:18420"/>
    </cofactor>
</comment>
<dbReference type="SFLD" id="SFLDS00005">
    <property type="entry name" value="Isoprenoid_Synthase_Type_I"/>
    <property type="match status" value="1"/>
</dbReference>
<evidence type="ECO:0000256" key="1">
    <source>
        <dbReference type="ARBA" id="ARBA00001946"/>
    </source>
</evidence>
<dbReference type="InterPro" id="IPR008949">
    <property type="entry name" value="Isoprenoid_synthase_dom_sf"/>
</dbReference>
<keyword evidence="3 7" id="KW-0808">Transferase</keyword>
<dbReference type="GO" id="GO:0052923">
    <property type="term" value="F:all-trans-nonaprenyl-diphosphate synthase (geranyl-diphosphate specific) activity"/>
    <property type="evidence" value="ECO:0007669"/>
    <property type="project" value="UniProtKB-EC"/>
</dbReference>
<dbReference type="PANTHER" id="PTHR12001:SF69">
    <property type="entry name" value="ALL TRANS-POLYPRENYL-DIPHOSPHATE SYNTHASE PDSS1"/>
    <property type="match status" value="1"/>
</dbReference>
<dbReference type="InterPro" id="IPR002829">
    <property type="entry name" value="DUF116"/>
</dbReference>
<dbReference type="GO" id="GO:0008299">
    <property type="term" value="P:isoprenoid biosynthetic process"/>
    <property type="evidence" value="ECO:0007669"/>
    <property type="project" value="InterPro"/>
</dbReference>
<dbReference type="EMBL" id="CP036433">
    <property type="protein sequence ID" value="QDU94303.1"/>
    <property type="molecule type" value="Genomic_DNA"/>
</dbReference>
<dbReference type="PANTHER" id="PTHR12001">
    <property type="entry name" value="GERANYLGERANYL PYROPHOSPHATE SYNTHASE"/>
    <property type="match status" value="1"/>
</dbReference>
<keyword evidence="8" id="KW-1185">Reference proteome</keyword>
<evidence type="ECO:0000256" key="3">
    <source>
        <dbReference type="ARBA" id="ARBA00022679"/>
    </source>
</evidence>
<dbReference type="Proteomes" id="UP000317648">
    <property type="component" value="Chromosome"/>
</dbReference>
<evidence type="ECO:0000256" key="2">
    <source>
        <dbReference type="ARBA" id="ARBA00006706"/>
    </source>
</evidence>
<dbReference type="Pfam" id="PF00348">
    <property type="entry name" value="polyprenyl_synt"/>
    <property type="match status" value="1"/>
</dbReference>
<dbReference type="OrthoDB" id="230531at2"/>
<dbReference type="RefSeq" id="WP_145052490.1">
    <property type="nucleotide sequence ID" value="NZ_CP036433.1"/>
</dbReference>
<dbReference type="AlphaFoldDB" id="A0A518DR38"/>
<gene>
    <name evidence="7" type="primary">sdsA</name>
    <name evidence="7" type="ORF">Pla8534_20920</name>
</gene>
<sequence>MPEDANLSTAPVTPPTSNDDSSAGQPLSRSEKRKSKRRQTSHLKKAPATKALREEIRAQCYKAIEKVGKARPLSKEEMESTARGILAELAQPESYVGWTMVMLATAFWQDQVAAVPPERRLFLLPHCLKHAEGCPADYDQFGLDCKTCGACSIADFRTAAEEMGYKVLVAEGTPIVLKIIISGYVDAICGVACLNVLEKAIDKILLAGIPCMAVPLLSSDCRNTSVDEDWVHEMINVQPAESAVATQSYLHLMRAAANMFHPDELDRLAPRARGGKRLAEVNGQGIGGIDPIAGTEAVAYDFLAKGGKHSRPFITLAVYDALTGGRGASADGAAQIAAFPDAVKRAALSIETFHKASLVHDDIEDNDAYRYGAETLHRQYGVATAINVGDYLIGLGYRLVSREAAAVGGDVVADILDCLADSHMRLSEGQGAELLWRDSRNKRLAPIDALKIYALKTSPAFEAAFFCGARMAGETTAFADPIRKFARNLGVAFQILNDLKDWQGDSDNKLAAGGDILGGRPTILWALALEGLSTEKQQELESLISDETRNPHWRVEQVRRLYQEADVFEKAHRLVDKHQQRAEAIADEMEPEELRRLMYYLIDTVLERGEEVAPTIEITPSFGNASVLLK</sequence>
<accession>A0A518DR38</accession>
<comment type="similarity">
    <text evidence="2">Belongs to the FPP/GGPP synthase family.</text>
</comment>
<keyword evidence="5" id="KW-0460">Magnesium</keyword>
<dbReference type="CDD" id="cd00685">
    <property type="entry name" value="Trans_IPPS_HT"/>
    <property type="match status" value="1"/>
</dbReference>
<evidence type="ECO:0000313" key="8">
    <source>
        <dbReference type="Proteomes" id="UP000317648"/>
    </source>
</evidence>
<dbReference type="SUPFAM" id="SSF48576">
    <property type="entry name" value="Terpenoid synthases"/>
    <property type="match status" value="1"/>
</dbReference>
<feature type="compositionally biased region" description="Basic residues" evidence="6">
    <location>
        <begin position="31"/>
        <end position="47"/>
    </location>
</feature>
<dbReference type="Pfam" id="PF01976">
    <property type="entry name" value="DUF116"/>
    <property type="match status" value="1"/>
</dbReference>
<dbReference type="EC" id="2.5.1.84" evidence="7"/>
<dbReference type="InterPro" id="IPR000092">
    <property type="entry name" value="Polyprenyl_synt"/>
</dbReference>
<evidence type="ECO:0000313" key="7">
    <source>
        <dbReference type="EMBL" id="QDU94303.1"/>
    </source>
</evidence>
<reference evidence="7 8" key="1">
    <citation type="submission" date="2019-02" db="EMBL/GenBank/DDBJ databases">
        <title>Deep-cultivation of Planctomycetes and their phenomic and genomic characterization uncovers novel biology.</title>
        <authorList>
            <person name="Wiegand S."/>
            <person name="Jogler M."/>
            <person name="Boedeker C."/>
            <person name="Pinto D."/>
            <person name="Vollmers J."/>
            <person name="Rivas-Marin E."/>
            <person name="Kohn T."/>
            <person name="Peeters S.H."/>
            <person name="Heuer A."/>
            <person name="Rast P."/>
            <person name="Oberbeckmann S."/>
            <person name="Bunk B."/>
            <person name="Jeske O."/>
            <person name="Meyerdierks A."/>
            <person name="Storesund J.E."/>
            <person name="Kallscheuer N."/>
            <person name="Luecker S."/>
            <person name="Lage O.M."/>
            <person name="Pohl T."/>
            <person name="Merkel B.J."/>
            <person name="Hornburger P."/>
            <person name="Mueller R.-W."/>
            <person name="Bruemmer F."/>
            <person name="Labrenz M."/>
            <person name="Spormann A.M."/>
            <person name="Op den Camp H."/>
            <person name="Overmann J."/>
            <person name="Amann R."/>
            <person name="Jetten M.S.M."/>
            <person name="Mascher T."/>
            <person name="Medema M.H."/>
            <person name="Devos D.P."/>
            <person name="Kaster A.-K."/>
            <person name="Ovreas L."/>
            <person name="Rohde M."/>
            <person name="Galperin M.Y."/>
            <person name="Jogler C."/>
        </authorList>
    </citation>
    <scope>NUCLEOTIDE SEQUENCE [LARGE SCALE GENOMIC DNA]</scope>
    <source>
        <strain evidence="7 8">Pla85_3_4</strain>
    </source>
</reference>
<keyword evidence="4" id="KW-0479">Metal-binding</keyword>
<evidence type="ECO:0000256" key="4">
    <source>
        <dbReference type="ARBA" id="ARBA00022723"/>
    </source>
</evidence>
<dbReference type="GO" id="GO:0046872">
    <property type="term" value="F:metal ion binding"/>
    <property type="evidence" value="ECO:0007669"/>
    <property type="project" value="UniProtKB-KW"/>
</dbReference>
<dbReference type="KEGG" id="lcre:Pla8534_20920"/>
<proteinExistence type="inferred from homology"/>
<feature type="region of interest" description="Disordered" evidence="6">
    <location>
        <begin position="1"/>
        <end position="49"/>
    </location>
</feature>
<dbReference type="Gene3D" id="1.10.600.10">
    <property type="entry name" value="Farnesyl Diphosphate Synthase"/>
    <property type="match status" value="1"/>
</dbReference>